<keyword evidence="2" id="KW-1185">Reference proteome</keyword>
<dbReference type="EMBL" id="SOFG01000004">
    <property type="protein sequence ID" value="TFB90759.1"/>
    <property type="molecule type" value="Genomic_DNA"/>
</dbReference>
<dbReference type="Proteomes" id="UP000297608">
    <property type="component" value="Unassembled WGS sequence"/>
</dbReference>
<evidence type="ECO:0000313" key="2">
    <source>
        <dbReference type="Proteomes" id="UP000297608"/>
    </source>
</evidence>
<dbReference type="RefSeq" id="WP_134532706.1">
    <property type="nucleotide sequence ID" value="NZ_SOFG01000004.1"/>
</dbReference>
<gene>
    <name evidence="1" type="ORF">E3O44_04055</name>
</gene>
<organism evidence="1 2">
    <name type="scientific">Cryobacterium algoricola</name>
    <dbReference type="NCBI Taxonomy" id="1259183"/>
    <lineage>
        <taxon>Bacteria</taxon>
        <taxon>Bacillati</taxon>
        <taxon>Actinomycetota</taxon>
        <taxon>Actinomycetes</taxon>
        <taxon>Micrococcales</taxon>
        <taxon>Microbacteriaceae</taxon>
        <taxon>Cryobacterium</taxon>
    </lineage>
</organism>
<reference evidence="1 2" key="1">
    <citation type="submission" date="2019-03" db="EMBL/GenBank/DDBJ databases">
        <title>Genomics of glacier-inhabiting Cryobacterium strains.</title>
        <authorList>
            <person name="Liu Q."/>
            <person name="Xin Y.-H."/>
        </authorList>
    </citation>
    <scope>NUCLEOTIDE SEQUENCE [LARGE SCALE GENOMIC DNA]</scope>
    <source>
        <strain evidence="1 2">MDB2-B</strain>
    </source>
</reference>
<proteinExistence type="predicted"/>
<comment type="caution">
    <text evidence="1">The sequence shown here is derived from an EMBL/GenBank/DDBJ whole genome shotgun (WGS) entry which is preliminary data.</text>
</comment>
<evidence type="ECO:0000313" key="1">
    <source>
        <dbReference type="EMBL" id="TFB90759.1"/>
    </source>
</evidence>
<protein>
    <submittedName>
        <fullName evidence="1">Uncharacterized protein</fullName>
    </submittedName>
</protein>
<name>A0ABY2IIQ0_9MICO</name>
<accession>A0ABY2IIQ0</accession>
<sequence length="277" mass="28021">MADGSRGTGSKAIGQPGVPWLDVQVLPGAASDWTSYTFGDGPGTTAPMAFAGFDGAHSCGDPGCKATAPIGSAWVSIMMHWAGSNTGDPLTGTTEGEVFAKLAPAASALFATVQKATTAQLDWPATPARTPSPEVEPCSSFLKAPALAHALGVPSIGAYASDAPLPNEIVSLESTALRHAGIVRCTAGTDGSARADFVLLTNNAAIVDRIAAGLAPDSGEHATQLPNQTGTETSVSNCSSDRTACDLWFTLGAEAIYVSSVSSDSKAVATAIIDQAR</sequence>